<evidence type="ECO:0000256" key="1">
    <source>
        <dbReference type="ARBA" id="ARBA00004141"/>
    </source>
</evidence>
<accession>A0A7J6QTF6</accession>
<dbReference type="Pfam" id="PF00083">
    <property type="entry name" value="Sugar_tr"/>
    <property type="match status" value="1"/>
</dbReference>
<dbReference type="PROSITE" id="PS00216">
    <property type="entry name" value="SUGAR_TRANSPORT_1"/>
    <property type="match status" value="1"/>
</dbReference>
<dbReference type="Gene3D" id="1.20.1250.20">
    <property type="entry name" value="MFS general substrate transporter like domains"/>
    <property type="match status" value="1"/>
</dbReference>
<dbReference type="AlphaFoldDB" id="A0A7J6QTF6"/>
<dbReference type="GO" id="GO:0022857">
    <property type="term" value="F:transmembrane transporter activity"/>
    <property type="evidence" value="ECO:0007669"/>
    <property type="project" value="InterPro"/>
</dbReference>
<dbReference type="EMBL" id="JABANM010027362">
    <property type="protein sequence ID" value="KAF4711431.1"/>
    <property type="molecule type" value="Genomic_DNA"/>
</dbReference>
<comment type="caution">
    <text evidence="7">The sequence shown here is derived from an EMBL/GenBank/DDBJ whole genome shotgun (WGS) entry which is preliminary data.</text>
</comment>
<feature type="transmembrane region" description="Helical" evidence="5">
    <location>
        <begin position="84"/>
        <end position="105"/>
    </location>
</feature>
<feature type="non-terminal residue" evidence="7">
    <location>
        <position position="149"/>
    </location>
</feature>
<dbReference type="PANTHER" id="PTHR48021">
    <property type="match status" value="1"/>
</dbReference>
<feature type="transmembrane region" description="Helical" evidence="5">
    <location>
        <begin position="27"/>
        <end position="48"/>
    </location>
</feature>
<keyword evidence="2 5" id="KW-0812">Transmembrane</keyword>
<dbReference type="PROSITE" id="PS50850">
    <property type="entry name" value="MFS"/>
    <property type="match status" value="1"/>
</dbReference>
<dbReference type="InterPro" id="IPR020846">
    <property type="entry name" value="MFS_dom"/>
</dbReference>
<feature type="domain" description="Major facilitator superfamily (MFS) profile" evidence="6">
    <location>
        <begin position="35"/>
        <end position="149"/>
    </location>
</feature>
<dbReference type="InterPro" id="IPR050549">
    <property type="entry name" value="MFS_Trehalose_Transporter"/>
</dbReference>
<gene>
    <name evidence="7" type="ORF">FOZ62_007855</name>
</gene>
<dbReference type="PANTHER" id="PTHR48021:SF1">
    <property type="entry name" value="GH07001P-RELATED"/>
    <property type="match status" value="1"/>
</dbReference>
<evidence type="ECO:0000256" key="2">
    <source>
        <dbReference type="ARBA" id="ARBA00022692"/>
    </source>
</evidence>
<dbReference type="GO" id="GO:0016020">
    <property type="term" value="C:membrane"/>
    <property type="evidence" value="ECO:0007669"/>
    <property type="project" value="UniProtKB-SubCell"/>
</dbReference>
<evidence type="ECO:0000313" key="7">
    <source>
        <dbReference type="EMBL" id="KAF4711431.1"/>
    </source>
</evidence>
<organism evidence="7 8">
    <name type="scientific">Perkinsus olseni</name>
    <name type="common">Perkinsus atlanticus</name>
    <dbReference type="NCBI Taxonomy" id="32597"/>
    <lineage>
        <taxon>Eukaryota</taxon>
        <taxon>Sar</taxon>
        <taxon>Alveolata</taxon>
        <taxon>Perkinsozoa</taxon>
        <taxon>Perkinsea</taxon>
        <taxon>Perkinsida</taxon>
        <taxon>Perkinsidae</taxon>
        <taxon>Perkinsus</taxon>
    </lineage>
</organism>
<sequence>MAERLVKRPISHSLSCIVVKYLGKDACAVLSCFACLLAPIIAGVGLGFTSPTIDTMSNTVISPTTGEHIPIGSSSTLYVFHSSAISSFFSAVFTLGALVGSLAGGPIAEPIGRRYAMMISSPISTISYLIIALANSAALLVVFRFIAGV</sequence>
<comment type="subcellular location">
    <subcellularLocation>
        <location evidence="1">Membrane</location>
        <topology evidence="1">Multi-pass membrane protein</topology>
    </subcellularLocation>
</comment>
<dbReference type="InterPro" id="IPR005829">
    <property type="entry name" value="Sugar_transporter_CS"/>
</dbReference>
<dbReference type="SUPFAM" id="SSF103473">
    <property type="entry name" value="MFS general substrate transporter"/>
    <property type="match status" value="1"/>
</dbReference>
<proteinExistence type="predicted"/>
<evidence type="ECO:0000313" key="8">
    <source>
        <dbReference type="Proteomes" id="UP000574390"/>
    </source>
</evidence>
<name>A0A7J6QTF6_PEROL</name>
<dbReference type="InterPro" id="IPR036259">
    <property type="entry name" value="MFS_trans_sf"/>
</dbReference>
<reference evidence="7 8" key="1">
    <citation type="submission" date="2020-04" db="EMBL/GenBank/DDBJ databases">
        <title>Perkinsus olseni comparative genomics.</title>
        <authorList>
            <person name="Bogema D.R."/>
        </authorList>
    </citation>
    <scope>NUCLEOTIDE SEQUENCE [LARGE SCALE GENOMIC DNA]</scope>
    <source>
        <strain evidence="7">ATCC PRA-205</strain>
    </source>
</reference>
<protein>
    <recommendedName>
        <fullName evidence="6">Major facilitator superfamily (MFS) profile domain-containing protein</fullName>
    </recommendedName>
</protein>
<evidence type="ECO:0000256" key="4">
    <source>
        <dbReference type="ARBA" id="ARBA00023136"/>
    </source>
</evidence>
<keyword evidence="4 5" id="KW-0472">Membrane</keyword>
<dbReference type="InterPro" id="IPR005828">
    <property type="entry name" value="MFS_sugar_transport-like"/>
</dbReference>
<evidence type="ECO:0000256" key="3">
    <source>
        <dbReference type="ARBA" id="ARBA00022989"/>
    </source>
</evidence>
<dbReference type="Proteomes" id="UP000574390">
    <property type="component" value="Unassembled WGS sequence"/>
</dbReference>
<feature type="transmembrane region" description="Helical" evidence="5">
    <location>
        <begin position="126"/>
        <end position="147"/>
    </location>
</feature>
<evidence type="ECO:0000259" key="6">
    <source>
        <dbReference type="PROSITE" id="PS50850"/>
    </source>
</evidence>
<keyword evidence="3 5" id="KW-1133">Transmembrane helix</keyword>
<evidence type="ECO:0000256" key="5">
    <source>
        <dbReference type="SAM" id="Phobius"/>
    </source>
</evidence>